<evidence type="ECO:0000313" key="3">
    <source>
        <dbReference type="Proteomes" id="UP001396334"/>
    </source>
</evidence>
<reference evidence="2 3" key="1">
    <citation type="journal article" date="2024" name="G3 (Bethesda)">
        <title>Genome assembly of Hibiscus sabdariffa L. provides insights into metabolisms of medicinal natural products.</title>
        <authorList>
            <person name="Kim T."/>
        </authorList>
    </citation>
    <scope>NUCLEOTIDE SEQUENCE [LARGE SCALE GENOMIC DNA]</scope>
    <source>
        <strain evidence="2">TK-2024</strain>
        <tissue evidence="2">Old leaves</tissue>
    </source>
</reference>
<dbReference type="EMBL" id="JBBPBN010000001">
    <property type="protein sequence ID" value="KAK9045622.1"/>
    <property type="molecule type" value="Genomic_DNA"/>
</dbReference>
<proteinExistence type="predicted"/>
<evidence type="ECO:0000256" key="1">
    <source>
        <dbReference type="SAM" id="MobiDB-lite"/>
    </source>
</evidence>
<evidence type="ECO:0000313" key="2">
    <source>
        <dbReference type="EMBL" id="KAK9045622.1"/>
    </source>
</evidence>
<sequence>MSPAAPLTSAQLPPPTLVAFVPDEAPVEASSPTDMDGPPPDLTTVHANMESAPSTSMEPIHEPAFADPITTSIVPNTSESSSSAPSNQHNMITRSKAEAAEKGYLIMM</sequence>
<gene>
    <name evidence="2" type="ORF">V6N11_051531</name>
</gene>
<protein>
    <submittedName>
        <fullName evidence="2">Uncharacterized protein</fullName>
    </submittedName>
</protein>
<feature type="region of interest" description="Disordered" evidence="1">
    <location>
        <begin position="22"/>
        <end position="96"/>
    </location>
</feature>
<keyword evidence="3" id="KW-1185">Reference proteome</keyword>
<organism evidence="2 3">
    <name type="scientific">Hibiscus sabdariffa</name>
    <name type="common">roselle</name>
    <dbReference type="NCBI Taxonomy" id="183260"/>
    <lineage>
        <taxon>Eukaryota</taxon>
        <taxon>Viridiplantae</taxon>
        <taxon>Streptophyta</taxon>
        <taxon>Embryophyta</taxon>
        <taxon>Tracheophyta</taxon>
        <taxon>Spermatophyta</taxon>
        <taxon>Magnoliopsida</taxon>
        <taxon>eudicotyledons</taxon>
        <taxon>Gunneridae</taxon>
        <taxon>Pentapetalae</taxon>
        <taxon>rosids</taxon>
        <taxon>malvids</taxon>
        <taxon>Malvales</taxon>
        <taxon>Malvaceae</taxon>
        <taxon>Malvoideae</taxon>
        <taxon>Hibiscus</taxon>
    </lineage>
</organism>
<comment type="caution">
    <text evidence="2">The sequence shown here is derived from an EMBL/GenBank/DDBJ whole genome shotgun (WGS) entry which is preliminary data.</text>
</comment>
<dbReference type="Proteomes" id="UP001396334">
    <property type="component" value="Unassembled WGS sequence"/>
</dbReference>
<name>A0ABR2U834_9ROSI</name>
<accession>A0ABR2U834</accession>